<comment type="caution">
    <text evidence="3">The sequence shown here is derived from an EMBL/GenBank/DDBJ whole genome shotgun (WGS) entry which is preliminary data.</text>
</comment>
<dbReference type="EMBL" id="MHJA01000026">
    <property type="protein sequence ID" value="OGY60689.1"/>
    <property type="molecule type" value="Genomic_DNA"/>
</dbReference>
<dbReference type="SUPFAM" id="SSF55486">
    <property type="entry name" value="Metalloproteases ('zincins'), catalytic domain"/>
    <property type="match status" value="1"/>
</dbReference>
<evidence type="ECO:0000256" key="2">
    <source>
        <dbReference type="SAM" id="SignalP"/>
    </source>
</evidence>
<evidence type="ECO:0008006" key="5">
    <source>
        <dbReference type="Google" id="ProtNLM"/>
    </source>
</evidence>
<dbReference type="GO" id="GO:0008237">
    <property type="term" value="F:metallopeptidase activity"/>
    <property type="evidence" value="ECO:0007669"/>
    <property type="project" value="InterPro"/>
</dbReference>
<dbReference type="InterPro" id="IPR024079">
    <property type="entry name" value="MetalloPept_cat_dom_sf"/>
</dbReference>
<dbReference type="AlphaFoldDB" id="A0A1G1Z8D6"/>
<dbReference type="Proteomes" id="UP000176544">
    <property type="component" value="Unassembled WGS sequence"/>
</dbReference>
<dbReference type="Gene3D" id="3.40.390.10">
    <property type="entry name" value="Collagenase (Catalytic Domain)"/>
    <property type="match status" value="1"/>
</dbReference>
<feature type="chain" id="PRO_5009581745" description="Peptidase M10 metallopeptidase domain-containing protein" evidence="2">
    <location>
        <begin position="25"/>
        <end position="278"/>
    </location>
</feature>
<evidence type="ECO:0000313" key="4">
    <source>
        <dbReference type="Proteomes" id="UP000176544"/>
    </source>
</evidence>
<proteinExistence type="predicted"/>
<accession>A0A1G1Z8D6</accession>
<evidence type="ECO:0000313" key="3">
    <source>
        <dbReference type="EMBL" id="OGY60689.1"/>
    </source>
</evidence>
<keyword evidence="2" id="KW-0732">Signal</keyword>
<feature type="region of interest" description="Disordered" evidence="1">
    <location>
        <begin position="208"/>
        <end position="230"/>
    </location>
</feature>
<gene>
    <name evidence="3" type="ORF">A3I33_01995</name>
</gene>
<protein>
    <recommendedName>
        <fullName evidence="5">Peptidase M10 metallopeptidase domain-containing protein</fullName>
    </recommendedName>
</protein>
<feature type="compositionally biased region" description="Gly residues" evidence="1">
    <location>
        <begin position="213"/>
        <end position="223"/>
    </location>
</feature>
<sequence length="278" mass="30043">MNKKLIVIAGLAVFLAAGSSVAYATHAWGKYHWNLSTEDTLANPLKLGDNLTTANWESSLAGASDDWNDSVLKNQIVGGTSPDCDPTLGQVEVCNDAYGENGWLGIAQIWVYRGRDGHIAQGVVKVNDTYFNWPAYNSSAWRNLVVCQEVGHTFGLDHQDEIFSNANLGTCMDYTNDPDGTILGQLDNQHPNLHDYEMMETIYAHVNSTSSGPGNGNGNGCGNGKKPTGVGADINLNDPSAWGQAIKQDGEGNDSLYRRDLGNGLVLITHVIWEESVN</sequence>
<evidence type="ECO:0000256" key="1">
    <source>
        <dbReference type="SAM" id="MobiDB-lite"/>
    </source>
</evidence>
<name>A0A1G1Z8D6_9BACT</name>
<organism evidence="3 4">
    <name type="scientific">Candidatus Colwellbacteria bacterium RIFCSPLOWO2_02_FULL_45_11</name>
    <dbReference type="NCBI Taxonomy" id="1797692"/>
    <lineage>
        <taxon>Bacteria</taxon>
        <taxon>Candidatus Colwelliibacteriota</taxon>
    </lineage>
</organism>
<feature type="signal peptide" evidence="2">
    <location>
        <begin position="1"/>
        <end position="24"/>
    </location>
</feature>
<reference evidence="3 4" key="1">
    <citation type="journal article" date="2016" name="Nat. Commun.">
        <title>Thousands of microbial genomes shed light on interconnected biogeochemical processes in an aquifer system.</title>
        <authorList>
            <person name="Anantharaman K."/>
            <person name="Brown C.T."/>
            <person name="Hug L.A."/>
            <person name="Sharon I."/>
            <person name="Castelle C.J."/>
            <person name="Probst A.J."/>
            <person name="Thomas B.C."/>
            <person name="Singh A."/>
            <person name="Wilkins M.J."/>
            <person name="Karaoz U."/>
            <person name="Brodie E.L."/>
            <person name="Williams K.H."/>
            <person name="Hubbard S.S."/>
            <person name="Banfield J.F."/>
        </authorList>
    </citation>
    <scope>NUCLEOTIDE SEQUENCE [LARGE SCALE GENOMIC DNA]</scope>
</reference>